<gene>
    <name evidence="4" type="ORF">DFR24_0946</name>
</gene>
<dbReference type="PROSITE" id="PS00018">
    <property type="entry name" value="EF_HAND_1"/>
    <property type="match status" value="1"/>
</dbReference>
<dbReference type="Pfam" id="PF13202">
    <property type="entry name" value="EF-hand_5"/>
    <property type="match status" value="2"/>
</dbReference>
<dbReference type="PROSITE" id="PS50222">
    <property type="entry name" value="EF_HAND_2"/>
    <property type="match status" value="1"/>
</dbReference>
<dbReference type="GO" id="GO:0005509">
    <property type="term" value="F:calcium ion binding"/>
    <property type="evidence" value="ECO:0007669"/>
    <property type="project" value="InterPro"/>
</dbReference>
<organism evidence="4 5">
    <name type="scientific">Panacagrimonas perspica</name>
    <dbReference type="NCBI Taxonomy" id="381431"/>
    <lineage>
        <taxon>Bacteria</taxon>
        <taxon>Pseudomonadati</taxon>
        <taxon>Pseudomonadota</taxon>
        <taxon>Gammaproteobacteria</taxon>
        <taxon>Nevskiales</taxon>
        <taxon>Nevskiaceae</taxon>
        <taxon>Panacagrimonas</taxon>
    </lineage>
</organism>
<dbReference type="InterPro" id="IPR002048">
    <property type="entry name" value="EF_hand_dom"/>
</dbReference>
<dbReference type="SUPFAM" id="SSF47473">
    <property type="entry name" value="EF-hand"/>
    <property type="match status" value="1"/>
</dbReference>
<proteinExistence type="predicted"/>
<reference evidence="4 5" key="1">
    <citation type="submission" date="2019-03" db="EMBL/GenBank/DDBJ databases">
        <title>Genomic Encyclopedia of Type Strains, Phase IV (KMG-IV): sequencing the most valuable type-strain genomes for metagenomic binning, comparative biology and taxonomic classification.</title>
        <authorList>
            <person name="Goeker M."/>
        </authorList>
    </citation>
    <scope>NUCLEOTIDE SEQUENCE [LARGE SCALE GENOMIC DNA]</scope>
    <source>
        <strain evidence="4 5">DSM 26377</strain>
    </source>
</reference>
<dbReference type="InterPro" id="IPR011992">
    <property type="entry name" value="EF-hand-dom_pair"/>
</dbReference>
<comment type="caution">
    <text evidence="4">The sequence shown here is derived from an EMBL/GenBank/DDBJ whole genome shotgun (WGS) entry which is preliminary data.</text>
</comment>
<evidence type="ECO:0000313" key="4">
    <source>
        <dbReference type="EMBL" id="TDU31576.1"/>
    </source>
</evidence>
<dbReference type="OrthoDB" id="5703633at2"/>
<evidence type="ECO:0000313" key="5">
    <source>
        <dbReference type="Proteomes" id="UP000295341"/>
    </source>
</evidence>
<dbReference type="InterPro" id="IPR018247">
    <property type="entry name" value="EF_Hand_1_Ca_BS"/>
</dbReference>
<feature type="region of interest" description="Disordered" evidence="1">
    <location>
        <begin position="32"/>
        <end position="82"/>
    </location>
</feature>
<dbReference type="AlphaFoldDB" id="A0A4V3F689"/>
<name>A0A4V3F689_9GAMM</name>
<dbReference type="RefSeq" id="WP_133881463.1">
    <property type="nucleotide sequence ID" value="NZ_SOBT01000008.1"/>
</dbReference>
<feature type="signal peptide" evidence="2">
    <location>
        <begin position="1"/>
        <end position="30"/>
    </location>
</feature>
<keyword evidence="2" id="KW-0732">Signal</keyword>
<keyword evidence="5" id="KW-1185">Reference proteome</keyword>
<accession>A0A4V3F689</accession>
<dbReference type="Gene3D" id="1.10.238.10">
    <property type="entry name" value="EF-hand"/>
    <property type="match status" value="1"/>
</dbReference>
<evidence type="ECO:0000256" key="2">
    <source>
        <dbReference type="SAM" id="SignalP"/>
    </source>
</evidence>
<protein>
    <submittedName>
        <fullName evidence="4">EF hand domain-containing protein</fullName>
    </submittedName>
</protein>
<feature type="chain" id="PRO_5020655698" evidence="2">
    <location>
        <begin position="31"/>
        <end position="113"/>
    </location>
</feature>
<dbReference type="Proteomes" id="UP000295341">
    <property type="component" value="Unassembled WGS sequence"/>
</dbReference>
<evidence type="ECO:0000259" key="3">
    <source>
        <dbReference type="PROSITE" id="PS50222"/>
    </source>
</evidence>
<sequence>MMRMKVSNVASAILGATLLLASGGSAIAQAVPPESSAQDMLPPPQASTGASGAAPLPTMSESFADLDRDKDGALTPSEADRNQNVAMAFKRLDASHDGTLDLAEFAQLRRYNN</sequence>
<dbReference type="EMBL" id="SOBT01000008">
    <property type="protein sequence ID" value="TDU31576.1"/>
    <property type="molecule type" value="Genomic_DNA"/>
</dbReference>
<evidence type="ECO:0000256" key="1">
    <source>
        <dbReference type="SAM" id="MobiDB-lite"/>
    </source>
</evidence>
<feature type="domain" description="EF-hand" evidence="3">
    <location>
        <begin position="80"/>
        <end position="113"/>
    </location>
</feature>